<dbReference type="OrthoDB" id="2927416at2759"/>
<feature type="region of interest" description="Disordered" evidence="1">
    <location>
        <begin position="248"/>
        <end position="269"/>
    </location>
</feature>
<evidence type="ECO:0000256" key="2">
    <source>
        <dbReference type="SAM" id="Phobius"/>
    </source>
</evidence>
<sequence length="320" mass="35391">MRPPPLQLKIDNRYPASSRRGRAAPFFAALYHANWRNIVLAVSGVNALRFTLSALNAYHDVDVDNNLHLPHLAGASSSLCSMYLTAGLIDIFGILGVSMQRVIFIRIYSCLAVVSAFIVTVAGAVAALTFYIFGGDVIQECTVLAMNGELASKSIFRGRPWPLMQHGMKSTDAETACYTAWLSEVPSQITSVFLFSLLPSIIYCLLVYVYYRQITDPAHPAYLKEGHPDSSMQMDDWPSYSPLYNSASAPTVPKEQPPQPSRKKRVPRLPALMQSSSPMEYLMTPGPPSFGPSKVQTYEPYIHAAESGSSIGYWVDKRNR</sequence>
<keyword evidence="4" id="KW-1185">Reference proteome</keyword>
<evidence type="ECO:0000313" key="3">
    <source>
        <dbReference type="EMBL" id="KAF9452104.1"/>
    </source>
</evidence>
<evidence type="ECO:0000256" key="1">
    <source>
        <dbReference type="SAM" id="MobiDB-lite"/>
    </source>
</evidence>
<evidence type="ECO:0000313" key="4">
    <source>
        <dbReference type="Proteomes" id="UP000807342"/>
    </source>
</evidence>
<comment type="caution">
    <text evidence="3">The sequence shown here is derived from an EMBL/GenBank/DDBJ whole genome shotgun (WGS) entry which is preliminary data.</text>
</comment>
<reference evidence="3" key="1">
    <citation type="submission" date="2020-11" db="EMBL/GenBank/DDBJ databases">
        <authorList>
            <consortium name="DOE Joint Genome Institute"/>
            <person name="Ahrendt S."/>
            <person name="Riley R."/>
            <person name="Andreopoulos W."/>
            <person name="Labutti K."/>
            <person name="Pangilinan J."/>
            <person name="Ruiz-Duenas F.J."/>
            <person name="Barrasa J.M."/>
            <person name="Sanchez-Garcia M."/>
            <person name="Camarero S."/>
            <person name="Miyauchi S."/>
            <person name="Serrano A."/>
            <person name="Linde D."/>
            <person name="Babiker R."/>
            <person name="Drula E."/>
            <person name="Ayuso-Fernandez I."/>
            <person name="Pacheco R."/>
            <person name="Padilla G."/>
            <person name="Ferreira P."/>
            <person name="Barriuso J."/>
            <person name="Kellner H."/>
            <person name="Castanera R."/>
            <person name="Alfaro M."/>
            <person name="Ramirez L."/>
            <person name="Pisabarro A.G."/>
            <person name="Kuo A."/>
            <person name="Tritt A."/>
            <person name="Lipzen A."/>
            <person name="He G."/>
            <person name="Yan M."/>
            <person name="Ng V."/>
            <person name="Cullen D."/>
            <person name="Martin F."/>
            <person name="Rosso M.-N."/>
            <person name="Henrissat B."/>
            <person name="Hibbett D."/>
            <person name="Martinez A.T."/>
            <person name="Grigoriev I.V."/>
        </authorList>
    </citation>
    <scope>NUCLEOTIDE SEQUENCE</scope>
    <source>
        <strain evidence="3">MF-IS2</strain>
    </source>
</reference>
<name>A0A9P5XJK5_9AGAR</name>
<keyword evidence="2" id="KW-0812">Transmembrane</keyword>
<feature type="transmembrane region" description="Helical" evidence="2">
    <location>
        <begin position="72"/>
        <end position="95"/>
    </location>
</feature>
<dbReference type="AlphaFoldDB" id="A0A9P5XJK5"/>
<accession>A0A9P5XJK5</accession>
<keyword evidence="2" id="KW-1133">Transmembrane helix</keyword>
<feature type="transmembrane region" description="Helical" evidence="2">
    <location>
        <begin position="189"/>
        <end position="211"/>
    </location>
</feature>
<dbReference type="Proteomes" id="UP000807342">
    <property type="component" value="Unassembled WGS sequence"/>
</dbReference>
<feature type="transmembrane region" description="Helical" evidence="2">
    <location>
        <begin position="107"/>
        <end position="133"/>
    </location>
</feature>
<protein>
    <submittedName>
        <fullName evidence="3">Uncharacterized protein</fullName>
    </submittedName>
</protein>
<dbReference type="EMBL" id="MU151075">
    <property type="protein sequence ID" value="KAF9452104.1"/>
    <property type="molecule type" value="Genomic_DNA"/>
</dbReference>
<keyword evidence="2" id="KW-0472">Membrane</keyword>
<gene>
    <name evidence="3" type="ORF">P691DRAFT_267800</name>
</gene>
<proteinExistence type="predicted"/>
<organism evidence="3 4">
    <name type="scientific">Macrolepiota fuliginosa MF-IS2</name>
    <dbReference type="NCBI Taxonomy" id="1400762"/>
    <lineage>
        <taxon>Eukaryota</taxon>
        <taxon>Fungi</taxon>
        <taxon>Dikarya</taxon>
        <taxon>Basidiomycota</taxon>
        <taxon>Agaricomycotina</taxon>
        <taxon>Agaricomycetes</taxon>
        <taxon>Agaricomycetidae</taxon>
        <taxon>Agaricales</taxon>
        <taxon>Agaricineae</taxon>
        <taxon>Agaricaceae</taxon>
        <taxon>Macrolepiota</taxon>
    </lineage>
</organism>